<evidence type="ECO:0000313" key="1">
    <source>
        <dbReference type="EMBL" id="KAJ9582310.1"/>
    </source>
</evidence>
<reference evidence="1" key="2">
    <citation type="submission" date="2023-05" db="EMBL/GenBank/DDBJ databases">
        <authorList>
            <person name="Fouks B."/>
        </authorList>
    </citation>
    <scope>NUCLEOTIDE SEQUENCE</scope>
    <source>
        <strain evidence="1">Stay&amp;Tobe</strain>
        <tissue evidence="1">Testes</tissue>
    </source>
</reference>
<comment type="caution">
    <text evidence="1">The sequence shown here is derived from an EMBL/GenBank/DDBJ whole genome shotgun (WGS) entry which is preliminary data.</text>
</comment>
<reference evidence="1" key="1">
    <citation type="journal article" date="2023" name="IScience">
        <title>Live-bearing cockroach genome reveals convergent evolutionary mechanisms linked to viviparity in insects and beyond.</title>
        <authorList>
            <person name="Fouks B."/>
            <person name="Harrison M.C."/>
            <person name="Mikhailova A.A."/>
            <person name="Marchal E."/>
            <person name="English S."/>
            <person name="Carruthers M."/>
            <person name="Jennings E.C."/>
            <person name="Chiamaka E.L."/>
            <person name="Frigard R.A."/>
            <person name="Pippel M."/>
            <person name="Attardo G.M."/>
            <person name="Benoit J.B."/>
            <person name="Bornberg-Bauer E."/>
            <person name="Tobe S.S."/>
        </authorList>
    </citation>
    <scope>NUCLEOTIDE SEQUENCE</scope>
    <source>
        <strain evidence="1">Stay&amp;Tobe</strain>
    </source>
</reference>
<dbReference type="Proteomes" id="UP001233999">
    <property type="component" value="Unassembled WGS sequence"/>
</dbReference>
<dbReference type="EMBL" id="JASPKZ010007812">
    <property type="protein sequence ID" value="KAJ9582310.1"/>
    <property type="molecule type" value="Genomic_DNA"/>
</dbReference>
<dbReference type="AlphaFoldDB" id="A0AAD8E9I2"/>
<feature type="non-terminal residue" evidence="1">
    <location>
        <position position="99"/>
    </location>
</feature>
<proteinExistence type="predicted"/>
<accession>A0AAD8E9I2</accession>
<organism evidence="1 2">
    <name type="scientific">Diploptera punctata</name>
    <name type="common">Pacific beetle cockroach</name>
    <dbReference type="NCBI Taxonomy" id="6984"/>
    <lineage>
        <taxon>Eukaryota</taxon>
        <taxon>Metazoa</taxon>
        <taxon>Ecdysozoa</taxon>
        <taxon>Arthropoda</taxon>
        <taxon>Hexapoda</taxon>
        <taxon>Insecta</taxon>
        <taxon>Pterygota</taxon>
        <taxon>Neoptera</taxon>
        <taxon>Polyneoptera</taxon>
        <taxon>Dictyoptera</taxon>
        <taxon>Blattodea</taxon>
        <taxon>Blaberoidea</taxon>
        <taxon>Blaberidae</taxon>
        <taxon>Diplopterinae</taxon>
        <taxon>Diploptera</taxon>
    </lineage>
</organism>
<name>A0AAD8E9I2_DIPPU</name>
<protein>
    <submittedName>
        <fullName evidence="1">Uncharacterized protein</fullName>
    </submittedName>
</protein>
<keyword evidence="2" id="KW-1185">Reference proteome</keyword>
<feature type="non-terminal residue" evidence="1">
    <location>
        <position position="1"/>
    </location>
</feature>
<evidence type="ECO:0000313" key="2">
    <source>
        <dbReference type="Proteomes" id="UP001233999"/>
    </source>
</evidence>
<gene>
    <name evidence="1" type="ORF">L9F63_003346</name>
</gene>
<sequence>VLPGYIFIIYDMDHVIRFESDFEECGETLLSANQIFLSSILCISGIWSWEVDNDSPIQEPSPQSTDLHTDHEKSCIEYWHFISGKIIVNHLTYTRHLKS</sequence>